<accession>A0ABW2YQN9</accession>
<name>A0ABW2YQN9_9GAMM</name>
<reference evidence="4" key="1">
    <citation type="journal article" date="2019" name="Int. J. Syst. Evol. Microbiol.">
        <title>The Global Catalogue of Microorganisms (GCM) 10K type strain sequencing project: providing services to taxonomists for standard genome sequencing and annotation.</title>
        <authorList>
            <consortium name="The Broad Institute Genomics Platform"/>
            <consortium name="The Broad Institute Genome Sequencing Center for Infectious Disease"/>
            <person name="Wu L."/>
            <person name="Ma J."/>
        </authorList>
    </citation>
    <scope>NUCLEOTIDE SEQUENCE [LARGE SCALE GENOMIC DNA]</scope>
    <source>
        <strain evidence="4">CCUG 55491</strain>
    </source>
</reference>
<dbReference type="SUPFAM" id="SSF51182">
    <property type="entry name" value="RmlC-like cupins"/>
    <property type="match status" value="1"/>
</dbReference>
<evidence type="ECO:0008006" key="5">
    <source>
        <dbReference type="Google" id="ProtNLM"/>
    </source>
</evidence>
<feature type="signal peptide" evidence="2">
    <location>
        <begin position="1"/>
        <end position="24"/>
    </location>
</feature>
<evidence type="ECO:0000313" key="3">
    <source>
        <dbReference type="EMBL" id="MFD0740201.1"/>
    </source>
</evidence>
<evidence type="ECO:0000256" key="1">
    <source>
        <dbReference type="SAM" id="MobiDB-lite"/>
    </source>
</evidence>
<feature type="chain" id="PRO_5046007671" description="Cupin domain-containing protein" evidence="2">
    <location>
        <begin position="25"/>
        <end position="126"/>
    </location>
</feature>
<proteinExistence type="predicted"/>
<dbReference type="Proteomes" id="UP001597090">
    <property type="component" value="Unassembled WGS sequence"/>
</dbReference>
<dbReference type="RefSeq" id="WP_386813306.1">
    <property type="nucleotide sequence ID" value="NZ_JBHTIH010000007.1"/>
</dbReference>
<sequence>MKRSTAIAACVLAALALLPLAGIAQDLAVTAAKNAKVLLDNDKVRVIELQMAPGGKTGMHSHGDHVVYFVTGGEATQNNADGTSTKRQPKPGEVMWSGPVTHDTHNTGKAMVKAVIVELKAPASPP</sequence>
<keyword evidence="4" id="KW-1185">Reference proteome</keyword>
<evidence type="ECO:0000256" key="2">
    <source>
        <dbReference type="SAM" id="SignalP"/>
    </source>
</evidence>
<organism evidence="3 4">
    <name type="scientific">Lysobacter koreensis</name>
    <dbReference type="NCBI Taxonomy" id="266122"/>
    <lineage>
        <taxon>Bacteria</taxon>
        <taxon>Pseudomonadati</taxon>
        <taxon>Pseudomonadota</taxon>
        <taxon>Gammaproteobacteria</taxon>
        <taxon>Lysobacterales</taxon>
        <taxon>Lysobacteraceae</taxon>
        <taxon>Lysobacter</taxon>
    </lineage>
</organism>
<comment type="caution">
    <text evidence="3">The sequence shown here is derived from an EMBL/GenBank/DDBJ whole genome shotgun (WGS) entry which is preliminary data.</text>
</comment>
<dbReference type="InterPro" id="IPR014710">
    <property type="entry name" value="RmlC-like_jellyroll"/>
</dbReference>
<protein>
    <recommendedName>
        <fullName evidence="5">Cupin domain-containing protein</fullName>
    </recommendedName>
</protein>
<dbReference type="InterPro" id="IPR011051">
    <property type="entry name" value="RmlC_Cupin_sf"/>
</dbReference>
<feature type="compositionally biased region" description="Polar residues" evidence="1">
    <location>
        <begin position="75"/>
        <end position="86"/>
    </location>
</feature>
<keyword evidence="2" id="KW-0732">Signal</keyword>
<dbReference type="EMBL" id="JBHTIH010000007">
    <property type="protein sequence ID" value="MFD0740201.1"/>
    <property type="molecule type" value="Genomic_DNA"/>
</dbReference>
<dbReference type="Gene3D" id="2.60.120.10">
    <property type="entry name" value="Jelly Rolls"/>
    <property type="match status" value="1"/>
</dbReference>
<evidence type="ECO:0000313" key="4">
    <source>
        <dbReference type="Proteomes" id="UP001597090"/>
    </source>
</evidence>
<gene>
    <name evidence="3" type="ORF">ACFQZQ_13030</name>
</gene>
<feature type="region of interest" description="Disordered" evidence="1">
    <location>
        <begin position="75"/>
        <end position="105"/>
    </location>
</feature>